<proteinExistence type="predicted"/>
<sequence length="412" mass="44871">MPVSTALFRQALTLIQADTRCLWPNFVPAAIPYLIYDGHGTVLWRAPSPEPGWQEQKDAWVYPGRHPSVTANTATRLPDGRLAASLMLSSLDSHLTALQLAGLAVHEAFHVYQEGDTRGLWDADELAALTYPVADPFILAARALESAALQRALRPDANTWPLHAGRALAWRQARCERLAAEHVTYERAMERKEGLAHYVELGFAQAVPVFPPVDCAAEAVRQRAYTTGAAYALLLDRLSLDWKTLVEASGAALDELLAAHILPAERGPMSPEVQAWAGAEAARVAHRQQEARRTFEGQRGQRLVLRSVQPLWLRGFDPLNTLVLGEGAVLHHRFLQFANGAVEGEVLGQGCLTVAAGLNPLLSGFREIIIPGLEAARLSGDGFTLEAGGVRIRSHHVPLQANTAHAELSLEI</sequence>
<reference evidence="1 2" key="1">
    <citation type="submission" date="2019-12" db="EMBL/GenBank/DDBJ databases">
        <title>Deinococcus sp. HMF7620 Genome sequencing and assembly.</title>
        <authorList>
            <person name="Kang H."/>
            <person name="Kim H."/>
            <person name="Joh K."/>
        </authorList>
    </citation>
    <scope>NUCLEOTIDE SEQUENCE [LARGE SCALE GENOMIC DNA]</scope>
    <source>
        <strain evidence="1 2">HMF7620</strain>
    </source>
</reference>
<protein>
    <submittedName>
        <fullName evidence="1">Uncharacterized protein</fullName>
    </submittedName>
</protein>
<name>A0A7C9M9F0_9DEIO</name>
<keyword evidence="2" id="KW-1185">Reference proteome</keyword>
<accession>A0A7C9M9F0</accession>
<dbReference type="AlphaFoldDB" id="A0A7C9M9F0"/>
<gene>
    <name evidence="1" type="ORF">GO986_12810</name>
</gene>
<organism evidence="1 2">
    <name type="scientific">Deinococcus arboris</name>
    <dbReference type="NCBI Taxonomy" id="2682977"/>
    <lineage>
        <taxon>Bacteria</taxon>
        <taxon>Thermotogati</taxon>
        <taxon>Deinococcota</taxon>
        <taxon>Deinococci</taxon>
        <taxon>Deinococcales</taxon>
        <taxon>Deinococcaceae</taxon>
        <taxon>Deinococcus</taxon>
    </lineage>
</organism>
<dbReference type="EMBL" id="WQLB01000017">
    <property type="protein sequence ID" value="MVN87643.1"/>
    <property type="molecule type" value="Genomic_DNA"/>
</dbReference>
<evidence type="ECO:0000313" key="1">
    <source>
        <dbReference type="EMBL" id="MVN87643.1"/>
    </source>
</evidence>
<evidence type="ECO:0000313" key="2">
    <source>
        <dbReference type="Proteomes" id="UP000483286"/>
    </source>
</evidence>
<dbReference type="RefSeq" id="WP_157459698.1">
    <property type="nucleotide sequence ID" value="NZ_WQLB01000017.1"/>
</dbReference>
<dbReference type="Proteomes" id="UP000483286">
    <property type="component" value="Unassembled WGS sequence"/>
</dbReference>
<comment type="caution">
    <text evidence="1">The sequence shown here is derived from an EMBL/GenBank/DDBJ whole genome shotgun (WGS) entry which is preliminary data.</text>
</comment>